<evidence type="ECO:0000256" key="10">
    <source>
        <dbReference type="ARBA" id="ARBA00042639"/>
    </source>
</evidence>
<evidence type="ECO:0000256" key="9">
    <source>
        <dbReference type="ARBA" id="ARBA00038489"/>
    </source>
</evidence>
<keyword evidence="3" id="KW-0575">Peroxidase</keyword>
<dbReference type="PANTHER" id="PTHR42801">
    <property type="entry name" value="THIOREDOXIN-DEPENDENT PEROXIDE REDUCTASE"/>
    <property type="match status" value="1"/>
</dbReference>
<reference evidence="14" key="1">
    <citation type="journal article" date="2014" name="Environ. Microbiol.">
        <title>Comparative genomics of the marine bacterial genus Glaciecola reveals the high degree of genomic diversity and genomic characteristic for cold adaptation.</title>
        <authorList>
            <person name="Qin Q.L."/>
            <person name="Xie B.B."/>
            <person name="Yu Y."/>
            <person name="Shu Y.L."/>
            <person name="Rong J.C."/>
            <person name="Zhang Y.J."/>
            <person name="Zhao D.L."/>
            <person name="Chen X.L."/>
            <person name="Zhang X.Y."/>
            <person name="Chen B."/>
            <person name="Zhou B.C."/>
            <person name="Zhang Y.Z."/>
        </authorList>
    </citation>
    <scope>NUCLEOTIDE SEQUENCE [LARGE SCALE GENOMIC DNA]</scope>
    <source>
        <strain evidence="14">LMG 21857</strain>
    </source>
</reference>
<comment type="function">
    <text evidence="1">Thiol-specific peroxidase that catalyzes the reduction of hydrogen peroxide and organic hydroperoxides to water and alcohols, respectively. Plays a role in cell protection against oxidative stress by detoxifying peroxides and as sensor of hydrogen peroxide-mediated signaling events.</text>
</comment>
<proteinExistence type="inferred from homology"/>
<keyword evidence="4" id="KW-0049">Antioxidant</keyword>
<dbReference type="SUPFAM" id="SSF52833">
    <property type="entry name" value="Thioredoxin-like"/>
    <property type="match status" value="1"/>
</dbReference>
<protein>
    <recommendedName>
        <fullName evidence="2">thioredoxin-dependent peroxiredoxin</fullName>
        <ecNumber evidence="2">1.11.1.24</ecNumber>
    </recommendedName>
    <alternativeName>
        <fullName evidence="8">Thioredoxin peroxidase</fullName>
    </alternativeName>
    <alternativeName>
        <fullName evidence="10">Thioredoxin-dependent peroxiredoxin Bcp</fullName>
    </alternativeName>
</protein>
<keyword evidence="14" id="KW-1185">Reference proteome</keyword>
<dbReference type="GO" id="GO:0008379">
    <property type="term" value="F:thioredoxin peroxidase activity"/>
    <property type="evidence" value="ECO:0007669"/>
    <property type="project" value="TreeGrafter"/>
</dbReference>
<evidence type="ECO:0000256" key="5">
    <source>
        <dbReference type="ARBA" id="ARBA00023002"/>
    </source>
</evidence>
<evidence type="ECO:0000256" key="3">
    <source>
        <dbReference type="ARBA" id="ARBA00022559"/>
    </source>
</evidence>
<dbReference type="RefSeq" id="WP_007106651.1">
    <property type="nucleotide sequence ID" value="NZ_BAER01000118.1"/>
</dbReference>
<dbReference type="GO" id="GO:0045454">
    <property type="term" value="P:cell redox homeostasis"/>
    <property type="evidence" value="ECO:0007669"/>
    <property type="project" value="TreeGrafter"/>
</dbReference>
<dbReference type="GO" id="GO:0005737">
    <property type="term" value="C:cytoplasm"/>
    <property type="evidence" value="ECO:0007669"/>
    <property type="project" value="TreeGrafter"/>
</dbReference>
<dbReference type="InterPro" id="IPR000866">
    <property type="entry name" value="AhpC/TSA"/>
</dbReference>
<dbReference type="CDD" id="cd02970">
    <property type="entry name" value="PRX_like2"/>
    <property type="match status" value="1"/>
</dbReference>
<dbReference type="PANTHER" id="PTHR42801:SF7">
    <property type="entry name" value="SLL1159 PROTEIN"/>
    <property type="match status" value="1"/>
</dbReference>
<dbReference type="InterPro" id="IPR013766">
    <property type="entry name" value="Thioredoxin_domain"/>
</dbReference>
<dbReference type="STRING" id="1129793.GPLA_4007"/>
<dbReference type="Proteomes" id="UP000006322">
    <property type="component" value="Unassembled WGS sequence"/>
</dbReference>
<dbReference type="OrthoDB" id="9809746at2"/>
<evidence type="ECO:0000259" key="12">
    <source>
        <dbReference type="PROSITE" id="PS51352"/>
    </source>
</evidence>
<evidence type="ECO:0000256" key="11">
    <source>
        <dbReference type="ARBA" id="ARBA00049091"/>
    </source>
</evidence>
<keyword evidence="6" id="KW-1015">Disulfide bond</keyword>
<dbReference type="Gene3D" id="3.40.30.10">
    <property type="entry name" value="Glutaredoxin"/>
    <property type="match status" value="1"/>
</dbReference>
<dbReference type="PROSITE" id="PS51352">
    <property type="entry name" value="THIOREDOXIN_2"/>
    <property type="match status" value="1"/>
</dbReference>
<evidence type="ECO:0000313" key="14">
    <source>
        <dbReference type="Proteomes" id="UP000006322"/>
    </source>
</evidence>
<dbReference type="InterPro" id="IPR036249">
    <property type="entry name" value="Thioredoxin-like_sf"/>
</dbReference>
<evidence type="ECO:0000313" key="13">
    <source>
        <dbReference type="EMBL" id="GAC34886.1"/>
    </source>
</evidence>
<evidence type="ECO:0000256" key="6">
    <source>
        <dbReference type="ARBA" id="ARBA00023157"/>
    </source>
</evidence>
<keyword evidence="7" id="KW-0676">Redox-active center</keyword>
<dbReference type="GO" id="GO:0034599">
    <property type="term" value="P:cellular response to oxidative stress"/>
    <property type="evidence" value="ECO:0007669"/>
    <property type="project" value="TreeGrafter"/>
</dbReference>
<evidence type="ECO:0000256" key="8">
    <source>
        <dbReference type="ARBA" id="ARBA00032824"/>
    </source>
</evidence>
<accession>K6ZFT7</accession>
<gene>
    <name evidence="13" type="ORF">GPLA_4007</name>
</gene>
<dbReference type="EMBL" id="BAER01000118">
    <property type="protein sequence ID" value="GAC34886.1"/>
    <property type="molecule type" value="Genomic_DNA"/>
</dbReference>
<evidence type="ECO:0000256" key="4">
    <source>
        <dbReference type="ARBA" id="ARBA00022862"/>
    </source>
</evidence>
<evidence type="ECO:0000256" key="2">
    <source>
        <dbReference type="ARBA" id="ARBA00013017"/>
    </source>
</evidence>
<comment type="catalytic activity">
    <reaction evidence="11">
        <text>a hydroperoxide + [thioredoxin]-dithiol = an alcohol + [thioredoxin]-disulfide + H2O</text>
        <dbReference type="Rhea" id="RHEA:62620"/>
        <dbReference type="Rhea" id="RHEA-COMP:10698"/>
        <dbReference type="Rhea" id="RHEA-COMP:10700"/>
        <dbReference type="ChEBI" id="CHEBI:15377"/>
        <dbReference type="ChEBI" id="CHEBI:29950"/>
        <dbReference type="ChEBI" id="CHEBI:30879"/>
        <dbReference type="ChEBI" id="CHEBI:35924"/>
        <dbReference type="ChEBI" id="CHEBI:50058"/>
        <dbReference type="EC" id="1.11.1.24"/>
    </reaction>
</comment>
<evidence type="ECO:0000256" key="1">
    <source>
        <dbReference type="ARBA" id="ARBA00003330"/>
    </source>
</evidence>
<comment type="similarity">
    <text evidence="9">Belongs to the peroxiredoxin family. BCP/PrxQ subfamily.</text>
</comment>
<sequence>MSLHAQIAQYDTQKAINMPKDVFDLMAKATDALVATGIANDALTVGDYAPDFSLPNVTGELITLAEMLAHGPVVLSFYRGGWCPYCNFELRAFQNVLPEIQQLGAQLVAISPQTPDNSLTTKEKNALDYAVLADVGNKVTNDYGLVFSLDERLRPVYEKFGLDIPATNGDDTFTLPMPATYIIGQDGKIAYAFVAEDYTQRAEPNDVIDILAQL</sequence>
<feature type="domain" description="Thioredoxin" evidence="12">
    <location>
        <begin position="43"/>
        <end position="214"/>
    </location>
</feature>
<evidence type="ECO:0000256" key="7">
    <source>
        <dbReference type="ARBA" id="ARBA00023284"/>
    </source>
</evidence>
<dbReference type="EC" id="1.11.1.24" evidence="2"/>
<dbReference type="Pfam" id="PF00578">
    <property type="entry name" value="AhpC-TSA"/>
    <property type="match status" value="1"/>
</dbReference>
<organism evidence="13 14">
    <name type="scientific">Paraglaciecola polaris LMG 21857</name>
    <dbReference type="NCBI Taxonomy" id="1129793"/>
    <lineage>
        <taxon>Bacteria</taxon>
        <taxon>Pseudomonadati</taxon>
        <taxon>Pseudomonadota</taxon>
        <taxon>Gammaproteobacteria</taxon>
        <taxon>Alteromonadales</taxon>
        <taxon>Alteromonadaceae</taxon>
        <taxon>Paraglaciecola</taxon>
    </lineage>
</organism>
<name>K6ZFT7_9ALTE</name>
<keyword evidence="5" id="KW-0560">Oxidoreductase</keyword>
<comment type="caution">
    <text evidence="13">The sequence shown here is derived from an EMBL/GenBank/DDBJ whole genome shotgun (WGS) entry which is preliminary data.</text>
</comment>
<dbReference type="AlphaFoldDB" id="K6ZFT7"/>
<dbReference type="InterPro" id="IPR050924">
    <property type="entry name" value="Peroxiredoxin_BCP/PrxQ"/>
</dbReference>